<gene>
    <name evidence="7" type="ORF">FUA23_10070</name>
</gene>
<dbReference type="OrthoDB" id="9782229at2"/>
<evidence type="ECO:0000256" key="3">
    <source>
        <dbReference type="ARBA" id="ARBA00023237"/>
    </source>
</evidence>
<protein>
    <submittedName>
        <fullName evidence="7">OmpA family protein</fullName>
    </submittedName>
</protein>
<keyword evidence="8" id="KW-1185">Reference proteome</keyword>
<comment type="caution">
    <text evidence="7">The sequence shown here is derived from an EMBL/GenBank/DDBJ whole genome shotgun (WGS) entry which is preliminary data.</text>
</comment>
<evidence type="ECO:0000313" key="8">
    <source>
        <dbReference type="Proteomes" id="UP000321907"/>
    </source>
</evidence>
<evidence type="ECO:0000259" key="6">
    <source>
        <dbReference type="PROSITE" id="PS51123"/>
    </source>
</evidence>
<dbReference type="InterPro" id="IPR050330">
    <property type="entry name" value="Bact_OuterMem_StrucFunc"/>
</dbReference>
<dbReference type="RefSeq" id="WP_147930615.1">
    <property type="nucleotide sequence ID" value="NZ_VOXD01000013.1"/>
</dbReference>
<name>A0A5C7FID6_9BACT</name>
<sequence length="141" mass="16353">MRFYLFLITLLCTCVSAQSQPLASPADQDHIHSIFFGGGSYYIVPEEGARLKQFLDEIPNLEAYEIEIQGHTDDIGNREYNLRLSDFRARTVRDRLIAYPLPPEMMRMLPLGEDEPSFDNKTWEGKLSNRRVDVILKRIVF</sequence>
<evidence type="ECO:0000256" key="1">
    <source>
        <dbReference type="ARBA" id="ARBA00004442"/>
    </source>
</evidence>
<reference evidence="7 8" key="1">
    <citation type="submission" date="2019-08" db="EMBL/GenBank/DDBJ databases">
        <title>Lewinella sp. strain SSH13 Genome sequencing and assembly.</title>
        <authorList>
            <person name="Kim I."/>
        </authorList>
    </citation>
    <scope>NUCLEOTIDE SEQUENCE [LARGE SCALE GENOMIC DNA]</scope>
    <source>
        <strain evidence="7 8">SSH13</strain>
    </source>
</reference>
<dbReference type="SUPFAM" id="SSF103088">
    <property type="entry name" value="OmpA-like"/>
    <property type="match status" value="1"/>
</dbReference>
<dbReference type="CDD" id="cd07185">
    <property type="entry name" value="OmpA_C-like"/>
    <property type="match status" value="1"/>
</dbReference>
<dbReference type="AlphaFoldDB" id="A0A5C7FID6"/>
<dbReference type="Proteomes" id="UP000321907">
    <property type="component" value="Unassembled WGS sequence"/>
</dbReference>
<evidence type="ECO:0000256" key="4">
    <source>
        <dbReference type="PROSITE-ProRule" id="PRU00473"/>
    </source>
</evidence>
<dbReference type="PRINTS" id="PR01021">
    <property type="entry name" value="OMPADOMAIN"/>
</dbReference>
<dbReference type="EMBL" id="VOXD01000013">
    <property type="protein sequence ID" value="TXF89541.1"/>
    <property type="molecule type" value="Genomic_DNA"/>
</dbReference>
<evidence type="ECO:0000313" key="7">
    <source>
        <dbReference type="EMBL" id="TXF89541.1"/>
    </source>
</evidence>
<keyword evidence="5" id="KW-0732">Signal</keyword>
<organism evidence="7 8">
    <name type="scientific">Neolewinella aurantiaca</name>
    <dbReference type="NCBI Taxonomy" id="2602767"/>
    <lineage>
        <taxon>Bacteria</taxon>
        <taxon>Pseudomonadati</taxon>
        <taxon>Bacteroidota</taxon>
        <taxon>Saprospiria</taxon>
        <taxon>Saprospirales</taxon>
        <taxon>Lewinellaceae</taxon>
        <taxon>Neolewinella</taxon>
    </lineage>
</organism>
<dbReference type="InterPro" id="IPR006665">
    <property type="entry name" value="OmpA-like"/>
</dbReference>
<proteinExistence type="predicted"/>
<dbReference type="PROSITE" id="PS51123">
    <property type="entry name" value="OMPA_2"/>
    <property type="match status" value="1"/>
</dbReference>
<dbReference type="Gene3D" id="3.30.1330.60">
    <property type="entry name" value="OmpA-like domain"/>
    <property type="match status" value="1"/>
</dbReference>
<feature type="domain" description="OmpA-like" evidence="6">
    <location>
        <begin position="23"/>
        <end position="140"/>
    </location>
</feature>
<dbReference type="PANTHER" id="PTHR30329">
    <property type="entry name" value="STATOR ELEMENT OF FLAGELLAR MOTOR COMPLEX"/>
    <property type="match status" value="1"/>
</dbReference>
<dbReference type="InterPro" id="IPR036737">
    <property type="entry name" value="OmpA-like_sf"/>
</dbReference>
<accession>A0A5C7FID6</accession>
<keyword evidence="3" id="KW-0998">Cell outer membrane</keyword>
<dbReference type="InterPro" id="IPR006664">
    <property type="entry name" value="OMP_bac"/>
</dbReference>
<feature type="signal peptide" evidence="5">
    <location>
        <begin position="1"/>
        <end position="19"/>
    </location>
</feature>
<dbReference type="PANTHER" id="PTHR30329:SF21">
    <property type="entry name" value="LIPOPROTEIN YIAD-RELATED"/>
    <property type="match status" value="1"/>
</dbReference>
<dbReference type="GO" id="GO:0009279">
    <property type="term" value="C:cell outer membrane"/>
    <property type="evidence" value="ECO:0007669"/>
    <property type="project" value="UniProtKB-SubCell"/>
</dbReference>
<keyword evidence="2 4" id="KW-0472">Membrane</keyword>
<evidence type="ECO:0000256" key="5">
    <source>
        <dbReference type="SAM" id="SignalP"/>
    </source>
</evidence>
<dbReference type="Pfam" id="PF00691">
    <property type="entry name" value="OmpA"/>
    <property type="match status" value="1"/>
</dbReference>
<feature type="chain" id="PRO_5023053583" evidence="5">
    <location>
        <begin position="20"/>
        <end position="141"/>
    </location>
</feature>
<comment type="subcellular location">
    <subcellularLocation>
        <location evidence="1">Cell outer membrane</location>
    </subcellularLocation>
</comment>
<evidence type="ECO:0000256" key="2">
    <source>
        <dbReference type="ARBA" id="ARBA00023136"/>
    </source>
</evidence>